<reference evidence="1 2" key="1">
    <citation type="submission" date="2019-03" db="EMBL/GenBank/DDBJ databases">
        <title>Genomic Encyclopedia of Archaeal and Bacterial Type Strains, Phase II (KMG-II): from individual species to whole genera.</title>
        <authorList>
            <person name="Goeker M."/>
        </authorList>
    </citation>
    <scope>NUCLEOTIDE SEQUENCE [LARGE SCALE GENOMIC DNA]</scope>
    <source>
        <strain evidence="1 2">DSM 18435</strain>
    </source>
</reference>
<evidence type="ECO:0000313" key="1">
    <source>
        <dbReference type="EMBL" id="TDQ29264.1"/>
    </source>
</evidence>
<dbReference type="RefSeq" id="WP_133644846.1">
    <property type="nucleotide sequence ID" value="NZ_SNYI01000003.1"/>
</dbReference>
<proteinExistence type="predicted"/>
<dbReference type="OrthoDB" id="187854at2"/>
<gene>
    <name evidence="1" type="ORF">CLV82_2719</name>
</gene>
<accession>A0A4V6PW97</accession>
<organism evidence="1 2">
    <name type="scientific">Zeaxanthinibacter enoshimensis</name>
    <dbReference type="NCBI Taxonomy" id="392009"/>
    <lineage>
        <taxon>Bacteria</taxon>
        <taxon>Pseudomonadati</taxon>
        <taxon>Bacteroidota</taxon>
        <taxon>Flavobacteriia</taxon>
        <taxon>Flavobacteriales</taxon>
        <taxon>Flavobacteriaceae</taxon>
        <taxon>Zeaxanthinibacter</taxon>
    </lineage>
</organism>
<dbReference type="EMBL" id="SNYI01000003">
    <property type="protein sequence ID" value="TDQ29264.1"/>
    <property type="molecule type" value="Genomic_DNA"/>
</dbReference>
<dbReference type="Pfam" id="PF11138">
    <property type="entry name" value="DUF2911"/>
    <property type="match status" value="1"/>
</dbReference>
<protein>
    <recommendedName>
        <fullName evidence="3">DUF2911 family protein</fullName>
    </recommendedName>
</protein>
<dbReference type="Proteomes" id="UP000295468">
    <property type="component" value="Unassembled WGS sequence"/>
</dbReference>
<dbReference type="AlphaFoldDB" id="A0A4V6PW97"/>
<evidence type="ECO:0008006" key="3">
    <source>
        <dbReference type="Google" id="ProtNLM"/>
    </source>
</evidence>
<sequence>MRVLKWIIIILVALVLLFQFVAKPYLKEQTKKHSPQITESFESDQLKIEVSYSSPFKKGRVIFGELVPYDVVWRTGANEPTTFSTESDISVKGNSLAAGTYSLWTKPGRESWTVYFNSEIPDWGVTISSGGRETTRNPQTDVLVIEVPVIELQQTEESFTIDFSEEEVVYMNLYWDTTKIRVPITP</sequence>
<keyword evidence="2" id="KW-1185">Reference proteome</keyword>
<dbReference type="InterPro" id="IPR021314">
    <property type="entry name" value="DUF2911"/>
</dbReference>
<name>A0A4V6PW97_9FLAO</name>
<comment type="caution">
    <text evidence="1">The sequence shown here is derived from an EMBL/GenBank/DDBJ whole genome shotgun (WGS) entry which is preliminary data.</text>
</comment>
<evidence type="ECO:0000313" key="2">
    <source>
        <dbReference type="Proteomes" id="UP000295468"/>
    </source>
</evidence>